<name>A0ABQ7TLV3_PHRPL</name>
<proteinExistence type="predicted"/>
<sequence>MEERDSFEPEAERDSDTAEAGSTGEFGERMTQDVLSEEVLSLEDQRWRFRDFHSQAMALAEGFLLSQMALKEREEQPVRHLPPEEDMDAPESQKSPPESGERLETERVTQEDDSRSTSTGKLGGSVCAFYQGGVGPSIWNQQHREIMEGSDGAMTSLGSSYQVREVALASTVEKPHSESLNTSEVITMSDSFPNSPAAQSSCDSLGGDEPDSSNCLESGTQGLEPTSSTTEEPNSNSLEAVPLEWFGAIRNISSSSPVMACKSQKEVSYKSQLREAS</sequence>
<organism evidence="2 3">
    <name type="scientific">Phrynosoma platyrhinos</name>
    <name type="common">Desert horned lizard</name>
    <dbReference type="NCBI Taxonomy" id="52577"/>
    <lineage>
        <taxon>Eukaryota</taxon>
        <taxon>Metazoa</taxon>
        <taxon>Chordata</taxon>
        <taxon>Craniata</taxon>
        <taxon>Vertebrata</taxon>
        <taxon>Euteleostomi</taxon>
        <taxon>Lepidosauria</taxon>
        <taxon>Squamata</taxon>
        <taxon>Bifurcata</taxon>
        <taxon>Unidentata</taxon>
        <taxon>Episquamata</taxon>
        <taxon>Toxicofera</taxon>
        <taxon>Iguania</taxon>
        <taxon>Phrynosomatidae</taxon>
        <taxon>Phrynosomatinae</taxon>
        <taxon>Phrynosoma</taxon>
    </lineage>
</organism>
<feature type="compositionally biased region" description="Polar residues" evidence="1">
    <location>
        <begin position="188"/>
        <end position="203"/>
    </location>
</feature>
<protein>
    <submittedName>
        <fullName evidence="2">Uncharacterized protein</fullName>
    </submittedName>
</protein>
<evidence type="ECO:0000313" key="3">
    <source>
        <dbReference type="Proteomes" id="UP000826234"/>
    </source>
</evidence>
<reference evidence="2 3" key="1">
    <citation type="journal article" date="2022" name="Gigascience">
        <title>A chromosome-level genome assembly and annotation of the desert horned lizard, Phrynosoma platyrhinos, provides insight into chromosomal rearrangements among reptiles.</title>
        <authorList>
            <person name="Koochekian N."/>
            <person name="Ascanio A."/>
            <person name="Farleigh K."/>
            <person name="Card D.C."/>
            <person name="Schield D.R."/>
            <person name="Castoe T.A."/>
            <person name="Jezkova T."/>
        </authorList>
    </citation>
    <scope>NUCLEOTIDE SEQUENCE [LARGE SCALE GENOMIC DNA]</scope>
    <source>
        <strain evidence="2">NK-2021</strain>
    </source>
</reference>
<feature type="compositionally biased region" description="Basic and acidic residues" evidence="1">
    <location>
        <begin position="1"/>
        <end position="16"/>
    </location>
</feature>
<evidence type="ECO:0000256" key="1">
    <source>
        <dbReference type="SAM" id="MobiDB-lite"/>
    </source>
</evidence>
<feature type="region of interest" description="Disordered" evidence="1">
    <location>
        <begin position="1"/>
        <end position="34"/>
    </location>
</feature>
<keyword evidence="3" id="KW-1185">Reference proteome</keyword>
<accession>A0ABQ7TLV3</accession>
<gene>
    <name evidence="2" type="ORF">JD844_013894</name>
</gene>
<dbReference type="Proteomes" id="UP000826234">
    <property type="component" value="Unassembled WGS sequence"/>
</dbReference>
<feature type="compositionally biased region" description="Low complexity" evidence="1">
    <location>
        <begin position="223"/>
        <end position="239"/>
    </location>
</feature>
<feature type="compositionally biased region" description="Polar residues" evidence="1">
    <location>
        <begin position="212"/>
        <end position="221"/>
    </location>
</feature>
<comment type="caution">
    <text evidence="2">The sequence shown here is derived from an EMBL/GenBank/DDBJ whole genome shotgun (WGS) entry which is preliminary data.</text>
</comment>
<feature type="region of interest" description="Disordered" evidence="1">
    <location>
        <begin position="71"/>
        <end position="125"/>
    </location>
</feature>
<dbReference type="EMBL" id="JAIPUX010000439">
    <property type="protein sequence ID" value="KAH0630643.1"/>
    <property type="molecule type" value="Genomic_DNA"/>
</dbReference>
<feature type="compositionally biased region" description="Basic and acidic residues" evidence="1">
    <location>
        <begin position="71"/>
        <end position="83"/>
    </location>
</feature>
<evidence type="ECO:0000313" key="2">
    <source>
        <dbReference type="EMBL" id="KAH0630643.1"/>
    </source>
</evidence>
<feature type="region of interest" description="Disordered" evidence="1">
    <location>
        <begin position="188"/>
        <end position="239"/>
    </location>
</feature>
<feature type="compositionally biased region" description="Basic and acidic residues" evidence="1">
    <location>
        <begin position="99"/>
        <end position="115"/>
    </location>
</feature>